<comment type="caution">
    <text evidence="1">The sequence shown here is derived from an EMBL/GenBank/DDBJ whole genome shotgun (WGS) entry which is preliminary data.</text>
</comment>
<name>A0ABS8WG03_9GAMM</name>
<dbReference type="EMBL" id="JAIMJA010000017">
    <property type="protein sequence ID" value="MCE2596285.1"/>
    <property type="molecule type" value="Genomic_DNA"/>
</dbReference>
<dbReference type="Proteomes" id="UP001201273">
    <property type="component" value="Unassembled WGS sequence"/>
</dbReference>
<accession>A0ABS8WG03</accession>
<dbReference type="InterPro" id="IPR019657">
    <property type="entry name" value="ComFB"/>
</dbReference>
<dbReference type="RefSeq" id="WP_233053930.1">
    <property type="nucleotide sequence ID" value="NZ_JAIMJA010000017.1"/>
</dbReference>
<gene>
    <name evidence="1" type="ORF">K6Y31_15900</name>
</gene>
<proteinExistence type="predicted"/>
<reference evidence="1 2" key="1">
    <citation type="journal article" date="2022" name="Environ. Microbiol. Rep.">
        <title>Eco-phylogenetic analyses reveal divergent evolution of vitamin B12 metabolism in the marine bacterial family 'Psychromonadaceae'.</title>
        <authorList>
            <person name="Jin X."/>
            <person name="Yang Y."/>
            <person name="Cao H."/>
            <person name="Gao B."/>
            <person name="Zhao Z."/>
        </authorList>
    </citation>
    <scope>NUCLEOTIDE SEQUENCE [LARGE SCALE GENOMIC DNA]</scope>
    <source>
        <strain evidence="1 2">MKS20</strain>
    </source>
</reference>
<sequence>MALGIDVHNFTERFVSERFKQLDLYSRFDSEFLEDLACIVLNRLPVHYIRYDVDMYNYMKDEDKTSLKQKVEVAVDESIAFLFDEKQIKFSREPKDAE</sequence>
<evidence type="ECO:0000313" key="1">
    <source>
        <dbReference type="EMBL" id="MCE2596285.1"/>
    </source>
</evidence>
<evidence type="ECO:0000313" key="2">
    <source>
        <dbReference type="Proteomes" id="UP001201273"/>
    </source>
</evidence>
<organism evidence="1 2">
    <name type="scientific">Motilimonas cestriensis</name>
    <dbReference type="NCBI Taxonomy" id="2742685"/>
    <lineage>
        <taxon>Bacteria</taxon>
        <taxon>Pseudomonadati</taxon>
        <taxon>Pseudomonadota</taxon>
        <taxon>Gammaproteobacteria</taxon>
        <taxon>Alteromonadales</taxon>
        <taxon>Alteromonadales genera incertae sedis</taxon>
        <taxon>Motilimonas</taxon>
    </lineage>
</organism>
<dbReference type="Pfam" id="PF10719">
    <property type="entry name" value="ComFB"/>
    <property type="match status" value="1"/>
</dbReference>
<protein>
    <submittedName>
        <fullName evidence="1">Late competence development ComFB family protein</fullName>
    </submittedName>
</protein>
<keyword evidence="2" id="KW-1185">Reference proteome</keyword>